<accession>A0A2T5IK40</accession>
<comment type="caution">
    <text evidence="2">The sequence shown here is derived from an EMBL/GenBank/DDBJ whole genome shotgun (WGS) entry which is preliminary data.</text>
</comment>
<gene>
    <name evidence="2" type="ORF">C8U37_110106</name>
</gene>
<dbReference type="InterPro" id="IPR016152">
    <property type="entry name" value="PTrfase/Anion_transptr"/>
</dbReference>
<dbReference type="InterPro" id="IPR051541">
    <property type="entry name" value="PTS_SugarTrans_NitroReg"/>
</dbReference>
<dbReference type="OrthoDB" id="370976at2"/>
<sequence>MSFQELFKEELIELDIQSHDKIDFFERISSELVEKGYVENSFREAIIARENIYPTGLQLDGFAVAIPHTDVVHIKKPFVAIKRLVEDIDFYQMGTDDVVVPVKDILILGIKEPKNQVGLLSDLMSCFADSEFVRKYRSVNTKESIIDLINNSI</sequence>
<protein>
    <submittedName>
        <fullName evidence="2">PTS system IIA component (Gat family)</fullName>
    </submittedName>
</protein>
<reference evidence="2 3" key="1">
    <citation type="submission" date="2018-04" db="EMBL/GenBank/DDBJ databases">
        <title>Genomic Encyclopedia of Archaeal and Bacterial Type Strains, Phase II (KMG-II): from individual species to whole genera.</title>
        <authorList>
            <person name="Goeker M."/>
        </authorList>
    </citation>
    <scope>NUCLEOTIDE SEQUENCE [LARGE SCALE GENOMIC DNA]</scope>
    <source>
        <strain evidence="2 3">DSM 18806</strain>
    </source>
</reference>
<dbReference type="PANTHER" id="PTHR47738">
    <property type="entry name" value="PTS SYSTEM FRUCTOSE-LIKE EIIA COMPONENT-RELATED"/>
    <property type="match status" value="1"/>
</dbReference>
<dbReference type="InterPro" id="IPR002178">
    <property type="entry name" value="PTS_EIIA_type-2_dom"/>
</dbReference>
<dbReference type="SUPFAM" id="SSF55804">
    <property type="entry name" value="Phoshotransferase/anion transport protein"/>
    <property type="match status" value="1"/>
</dbReference>
<evidence type="ECO:0000259" key="1">
    <source>
        <dbReference type="PROSITE" id="PS51094"/>
    </source>
</evidence>
<proteinExistence type="predicted"/>
<dbReference type="CDD" id="cd00211">
    <property type="entry name" value="PTS_IIA_fru"/>
    <property type="match status" value="1"/>
</dbReference>
<feature type="domain" description="PTS EIIA type-2" evidence="1">
    <location>
        <begin position="5"/>
        <end position="152"/>
    </location>
</feature>
<dbReference type="Proteomes" id="UP000244161">
    <property type="component" value="Unassembled WGS sequence"/>
</dbReference>
<name>A0A2T5IK40_9LACT</name>
<evidence type="ECO:0000313" key="2">
    <source>
        <dbReference type="EMBL" id="PTQ84188.1"/>
    </source>
</evidence>
<dbReference type="AlphaFoldDB" id="A0A2T5IK40"/>
<organism evidence="2 3">
    <name type="scientific">Trichococcus patagoniensis</name>
    <dbReference type="NCBI Taxonomy" id="382641"/>
    <lineage>
        <taxon>Bacteria</taxon>
        <taxon>Bacillati</taxon>
        <taxon>Bacillota</taxon>
        <taxon>Bacilli</taxon>
        <taxon>Lactobacillales</taxon>
        <taxon>Carnobacteriaceae</taxon>
        <taxon>Trichococcus</taxon>
    </lineage>
</organism>
<dbReference type="PROSITE" id="PS51094">
    <property type="entry name" value="PTS_EIIA_TYPE_2"/>
    <property type="match status" value="1"/>
</dbReference>
<dbReference type="Pfam" id="PF00359">
    <property type="entry name" value="PTS_EIIA_2"/>
    <property type="match status" value="1"/>
</dbReference>
<dbReference type="EMBL" id="QAOM01000010">
    <property type="protein sequence ID" value="PTQ84188.1"/>
    <property type="molecule type" value="Genomic_DNA"/>
</dbReference>
<dbReference type="RefSeq" id="WP_108032816.1">
    <property type="nucleotide sequence ID" value="NZ_QAOM01000010.1"/>
</dbReference>
<evidence type="ECO:0000313" key="3">
    <source>
        <dbReference type="Proteomes" id="UP000244161"/>
    </source>
</evidence>
<dbReference type="Gene3D" id="3.40.930.10">
    <property type="entry name" value="Mannitol-specific EII, Chain A"/>
    <property type="match status" value="1"/>
</dbReference>
<keyword evidence="3" id="KW-1185">Reference proteome</keyword>
<dbReference type="PANTHER" id="PTHR47738:SF3">
    <property type="entry name" value="PHOSPHOTRANSFERASE SYSTEM MANNITOL_FRUCTOSE-SPECIFIC IIA DOMAIN CONTAINING PROTEIN"/>
    <property type="match status" value="1"/>
</dbReference>